<organism evidence="8 9">
    <name type="scientific">Desulfarculus baarsii (strain ATCC 33931 / DSM 2075 / LMG 7858 / VKM B-1802 / 2st14)</name>
    <dbReference type="NCBI Taxonomy" id="644282"/>
    <lineage>
        <taxon>Bacteria</taxon>
        <taxon>Pseudomonadati</taxon>
        <taxon>Thermodesulfobacteriota</taxon>
        <taxon>Desulfarculia</taxon>
        <taxon>Desulfarculales</taxon>
        <taxon>Desulfarculaceae</taxon>
        <taxon>Desulfarculus</taxon>
    </lineage>
</organism>
<dbReference type="GO" id="GO:0022857">
    <property type="term" value="F:transmembrane transporter activity"/>
    <property type="evidence" value="ECO:0007669"/>
    <property type="project" value="InterPro"/>
</dbReference>
<reference evidence="8 9" key="1">
    <citation type="journal article" date="2010" name="Stand. Genomic Sci.">
        <title>Complete genome sequence of Desulfarculus baarsii type strain (2st14).</title>
        <authorList>
            <person name="Sun H."/>
            <person name="Spring S."/>
            <person name="Lapidus A."/>
            <person name="Davenport K."/>
            <person name="Del Rio T.G."/>
            <person name="Tice H."/>
            <person name="Nolan M."/>
            <person name="Copeland A."/>
            <person name="Cheng J.F."/>
            <person name="Lucas S."/>
            <person name="Tapia R."/>
            <person name="Goodwin L."/>
            <person name="Pitluck S."/>
            <person name="Ivanova N."/>
            <person name="Pagani I."/>
            <person name="Mavromatis K."/>
            <person name="Ovchinnikova G."/>
            <person name="Pati A."/>
            <person name="Chen A."/>
            <person name="Palaniappan K."/>
            <person name="Hauser L."/>
            <person name="Chang Y.J."/>
            <person name="Jeffries C.D."/>
            <person name="Detter J.C."/>
            <person name="Han C."/>
            <person name="Rohde M."/>
            <person name="Brambilla E."/>
            <person name="Goker M."/>
            <person name="Woyke T."/>
            <person name="Bristow J."/>
            <person name="Eisen J.A."/>
            <person name="Markowitz V."/>
            <person name="Hugenholtz P."/>
            <person name="Kyrpides N.C."/>
            <person name="Klenk H.P."/>
            <person name="Land M."/>
        </authorList>
    </citation>
    <scope>NUCLEOTIDE SEQUENCE [LARGE SCALE GENOMIC DNA]</scope>
    <source>
        <strain evidence="9">ATCC 33931 / DSM 2075 / LMG 7858 / VKM B-1802 / 2st14</strain>
    </source>
</reference>
<dbReference type="HOGENOM" id="CLU_001265_5_12_7"/>
<dbReference type="eggNOG" id="COG2814">
    <property type="taxonomic scope" value="Bacteria"/>
</dbReference>
<evidence type="ECO:0000256" key="6">
    <source>
        <dbReference type="SAM" id="Phobius"/>
    </source>
</evidence>
<evidence type="ECO:0000256" key="3">
    <source>
        <dbReference type="ARBA" id="ARBA00022692"/>
    </source>
</evidence>
<dbReference type="SUPFAM" id="SSF103473">
    <property type="entry name" value="MFS general substrate transporter"/>
    <property type="match status" value="1"/>
</dbReference>
<feature type="transmembrane region" description="Helical" evidence="6">
    <location>
        <begin position="311"/>
        <end position="331"/>
    </location>
</feature>
<dbReference type="Gene3D" id="1.20.1250.20">
    <property type="entry name" value="MFS general substrate transporter like domains"/>
    <property type="match status" value="2"/>
</dbReference>
<evidence type="ECO:0000259" key="7">
    <source>
        <dbReference type="PROSITE" id="PS50850"/>
    </source>
</evidence>
<gene>
    <name evidence="8" type="ordered locus">Deba_2975</name>
</gene>
<keyword evidence="3 6" id="KW-0812">Transmembrane</keyword>
<dbReference type="RefSeq" id="WP_013259765.1">
    <property type="nucleotide sequence ID" value="NC_014365.1"/>
</dbReference>
<feature type="transmembrane region" description="Helical" evidence="6">
    <location>
        <begin position="147"/>
        <end position="170"/>
    </location>
</feature>
<feature type="transmembrane region" description="Helical" evidence="6">
    <location>
        <begin position="279"/>
        <end position="299"/>
    </location>
</feature>
<feature type="domain" description="Major facilitator superfamily (MFS) profile" evidence="7">
    <location>
        <begin position="21"/>
        <end position="427"/>
    </location>
</feature>
<feature type="transmembrane region" description="Helical" evidence="6">
    <location>
        <begin position="337"/>
        <end position="359"/>
    </location>
</feature>
<feature type="transmembrane region" description="Helical" evidence="6">
    <location>
        <begin position="21"/>
        <end position="46"/>
    </location>
</feature>
<evidence type="ECO:0000256" key="1">
    <source>
        <dbReference type="ARBA" id="ARBA00004141"/>
    </source>
</evidence>
<dbReference type="KEGG" id="dbr:Deba_2975"/>
<sequence length="443" mass="48094">MSKAHAHHDDYLMPKGYSFYLFGLLFLLYLFDYIDRQVIIALFPYLKDPVDGWGLSNAQCGMLVSAVYWSILICTFPVSIIVDRWSRKKSIGIMATFWGLATLACAFTQNFSQLFAARTAIGVGEAGYAPGGTAMISAIFPERIRSLMVGVWNSSIPLGMAMGIVLGGLVAGTFGWRHAFGIVAIPGLIVAILFFFVRDYKTVNLDKSDHPEANLAKQTKAIRQSMSKMDIFRAFAGTPSLLMTYLGFSGMMFLSTSLVTFMPTYFHDIQGLAHDQANLMTSGVLLTAIIGAPLGGFVADRWFRVNPKARLLVPALSAVVSAALYIIGFGFMEKGALQYVVFVLGGGVSIMYTSSAIAVTQDVIHPGLRAMSYALCVITQHMFGSAIGPFATGAWIDAHGVVSALSLVPVVAIVSGVIFFIGAQFYERDLAKVAKVRIEAEER</sequence>
<accession>E1QKW9</accession>
<dbReference type="OrthoDB" id="9812221at2"/>
<dbReference type="AlphaFoldDB" id="E1QKW9"/>
<feature type="transmembrane region" description="Helical" evidence="6">
    <location>
        <begin position="176"/>
        <end position="197"/>
    </location>
</feature>
<feature type="transmembrane region" description="Helical" evidence="6">
    <location>
        <begin position="371"/>
        <end position="396"/>
    </location>
</feature>
<dbReference type="PANTHER" id="PTHR23505">
    <property type="entry name" value="SPINSTER"/>
    <property type="match status" value="1"/>
</dbReference>
<evidence type="ECO:0000256" key="5">
    <source>
        <dbReference type="ARBA" id="ARBA00023136"/>
    </source>
</evidence>
<evidence type="ECO:0000256" key="2">
    <source>
        <dbReference type="ARBA" id="ARBA00022448"/>
    </source>
</evidence>
<keyword evidence="4 6" id="KW-1133">Transmembrane helix</keyword>
<dbReference type="PROSITE" id="PS50850">
    <property type="entry name" value="MFS"/>
    <property type="match status" value="1"/>
</dbReference>
<dbReference type="InterPro" id="IPR020846">
    <property type="entry name" value="MFS_dom"/>
</dbReference>
<evidence type="ECO:0000256" key="4">
    <source>
        <dbReference type="ARBA" id="ARBA00022989"/>
    </source>
</evidence>
<proteinExistence type="predicted"/>
<dbReference type="InterPro" id="IPR011701">
    <property type="entry name" value="MFS"/>
</dbReference>
<feature type="transmembrane region" description="Helical" evidence="6">
    <location>
        <begin position="90"/>
        <end position="109"/>
    </location>
</feature>
<dbReference type="InterPro" id="IPR036259">
    <property type="entry name" value="MFS_trans_sf"/>
</dbReference>
<feature type="transmembrane region" description="Helical" evidence="6">
    <location>
        <begin position="66"/>
        <end position="83"/>
    </location>
</feature>
<evidence type="ECO:0000313" key="9">
    <source>
        <dbReference type="Proteomes" id="UP000009047"/>
    </source>
</evidence>
<dbReference type="Pfam" id="PF07690">
    <property type="entry name" value="MFS_1"/>
    <property type="match status" value="1"/>
</dbReference>
<dbReference type="STRING" id="644282.Deba_2975"/>
<keyword evidence="2" id="KW-0813">Transport</keyword>
<keyword evidence="5 6" id="KW-0472">Membrane</keyword>
<feature type="transmembrane region" description="Helical" evidence="6">
    <location>
        <begin position="231"/>
        <end position="259"/>
    </location>
</feature>
<dbReference type="PANTHER" id="PTHR23505:SF79">
    <property type="entry name" value="PROTEIN SPINSTER"/>
    <property type="match status" value="1"/>
</dbReference>
<dbReference type="GO" id="GO:0016020">
    <property type="term" value="C:membrane"/>
    <property type="evidence" value="ECO:0007669"/>
    <property type="project" value="UniProtKB-SubCell"/>
</dbReference>
<dbReference type="InterPro" id="IPR044770">
    <property type="entry name" value="MFS_spinster-like"/>
</dbReference>
<dbReference type="Proteomes" id="UP000009047">
    <property type="component" value="Chromosome"/>
</dbReference>
<feature type="transmembrane region" description="Helical" evidence="6">
    <location>
        <begin position="402"/>
        <end position="426"/>
    </location>
</feature>
<dbReference type="EMBL" id="CP002085">
    <property type="protein sequence ID" value="ADK86328.1"/>
    <property type="molecule type" value="Genomic_DNA"/>
</dbReference>
<name>E1QKW9_DESB2</name>
<comment type="subcellular location">
    <subcellularLocation>
        <location evidence="1">Membrane</location>
        <topology evidence="1">Multi-pass membrane protein</topology>
    </subcellularLocation>
</comment>
<keyword evidence="9" id="KW-1185">Reference proteome</keyword>
<protein>
    <submittedName>
        <fullName evidence="8">Major facilitator superfamily MFS_1</fullName>
    </submittedName>
</protein>
<evidence type="ECO:0000313" key="8">
    <source>
        <dbReference type="EMBL" id="ADK86328.1"/>
    </source>
</evidence>
<feature type="transmembrane region" description="Helical" evidence="6">
    <location>
        <begin position="115"/>
        <end position="140"/>
    </location>
</feature>